<dbReference type="Pfam" id="PF17837">
    <property type="entry name" value="4PPT_N"/>
    <property type="match status" value="1"/>
</dbReference>
<evidence type="ECO:0000259" key="2">
    <source>
        <dbReference type="Pfam" id="PF01648"/>
    </source>
</evidence>
<dbReference type="GO" id="GO:0016740">
    <property type="term" value="F:transferase activity"/>
    <property type="evidence" value="ECO:0007669"/>
    <property type="project" value="UniProtKB-KW"/>
</dbReference>
<accession>A0ABY4IXT1</accession>
<dbReference type="InterPro" id="IPR041354">
    <property type="entry name" value="4PPT_N"/>
</dbReference>
<dbReference type="InterPro" id="IPR003542">
    <property type="entry name" value="Enbac_synth_compD-like"/>
</dbReference>
<organism evidence="4 5">
    <name type="scientific">Microbacterium aurugineum</name>
    <dbReference type="NCBI Taxonomy" id="2851642"/>
    <lineage>
        <taxon>Bacteria</taxon>
        <taxon>Bacillati</taxon>
        <taxon>Actinomycetota</taxon>
        <taxon>Actinomycetes</taxon>
        <taxon>Micrococcales</taxon>
        <taxon>Microbacteriaceae</taxon>
        <taxon>Microbacterium</taxon>
    </lineage>
</organism>
<sequence length="219" mass="23201">MAPEPNLLDRLTPDEVICVESFGPGVSGGLRSDETSFIEGSVESRRREFAAVRSCAREALGALGAPVGSILPGPGGAPVWPDGVVGSMTHCAGFRAAAVAPSRRVYALGIDAEVNERLPDGVASEIADPSEWARLDRLPDRGVAWDRLLFSAKESTFKCWYPATHRWVGFSDIVVDLDVSGSFKARLSPGLARGAGFPRSVVRGRWGLLGTVVATAVVL</sequence>
<proteinExistence type="predicted"/>
<dbReference type="InterPro" id="IPR008278">
    <property type="entry name" value="4-PPantetheinyl_Trfase_dom"/>
</dbReference>
<feature type="domain" description="4'-phosphopantetheinyl transferase N-terminal" evidence="3">
    <location>
        <begin position="34"/>
        <end position="100"/>
    </location>
</feature>
<feature type="domain" description="4'-phosphopantetheinyl transferase" evidence="2">
    <location>
        <begin position="108"/>
        <end position="187"/>
    </location>
</feature>
<dbReference type="PANTHER" id="PTHR38096:SF1">
    <property type="entry name" value="ENTEROBACTIN SYNTHASE COMPONENT D"/>
    <property type="match status" value="1"/>
</dbReference>
<dbReference type="Proteomes" id="UP000830631">
    <property type="component" value="Chromosome"/>
</dbReference>
<dbReference type="PRINTS" id="PR01399">
    <property type="entry name" value="ENTSNTHTASED"/>
</dbReference>
<gene>
    <name evidence="4" type="ORF">KV397_00180</name>
</gene>
<name>A0ABY4IXT1_9MICO</name>
<dbReference type="SUPFAM" id="SSF56214">
    <property type="entry name" value="4'-phosphopantetheinyl transferase"/>
    <property type="match status" value="1"/>
</dbReference>
<dbReference type="PANTHER" id="PTHR38096">
    <property type="entry name" value="ENTEROBACTIN SYNTHASE COMPONENT D"/>
    <property type="match status" value="1"/>
</dbReference>
<dbReference type="Gene3D" id="3.90.470.20">
    <property type="entry name" value="4'-phosphopantetheinyl transferase domain"/>
    <property type="match status" value="1"/>
</dbReference>
<evidence type="ECO:0000313" key="4">
    <source>
        <dbReference type="EMBL" id="UPL16283.1"/>
    </source>
</evidence>
<protein>
    <submittedName>
        <fullName evidence="4">4'-phosphopantetheinyl transferase superfamily protein</fullName>
    </submittedName>
</protein>
<dbReference type="Pfam" id="PF01648">
    <property type="entry name" value="ACPS"/>
    <property type="match status" value="1"/>
</dbReference>
<evidence type="ECO:0000259" key="3">
    <source>
        <dbReference type="Pfam" id="PF17837"/>
    </source>
</evidence>
<evidence type="ECO:0000256" key="1">
    <source>
        <dbReference type="ARBA" id="ARBA00022679"/>
    </source>
</evidence>
<evidence type="ECO:0000313" key="5">
    <source>
        <dbReference type="Proteomes" id="UP000830631"/>
    </source>
</evidence>
<keyword evidence="5" id="KW-1185">Reference proteome</keyword>
<keyword evidence="1 4" id="KW-0808">Transferase</keyword>
<dbReference type="RefSeq" id="WP_276320543.1">
    <property type="nucleotide sequence ID" value="NZ_JALPCG010000001.1"/>
</dbReference>
<reference evidence="4 5" key="1">
    <citation type="submission" date="2021-06" db="EMBL/GenBank/DDBJ databases">
        <title>Genome-based taxonomic framework of Microbacterium strains isolated from marine environment, the description of four new species and reclassification of four preexisting species.</title>
        <authorList>
            <person name="Lee S.D."/>
            <person name="Kim S.-M."/>
            <person name="Byeon Y.-S."/>
            <person name="Yang H.L."/>
            <person name="Kim I.S."/>
        </authorList>
    </citation>
    <scope>NUCLEOTIDE SEQUENCE [LARGE SCALE GENOMIC DNA]</scope>
    <source>
        <strain evidence="4 5">KSW4-10</strain>
    </source>
</reference>
<dbReference type="InterPro" id="IPR037143">
    <property type="entry name" value="4-PPantetheinyl_Trfase_dom_sf"/>
</dbReference>
<dbReference type="EMBL" id="CP078078">
    <property type="protein sequence ID" value="UPL16283.1"/>
    <property type="molecule type" value="Genomic_DNA"/>
</dbReference>